<dbReference type="SUPFAM" id="SSF52172">
    <property type="entry name" value="CheY-like"/>
    <property type="match status" value="1"/>
</dbReference>
<dbReference type="PROSITE" id="PS50109">
    <property type="entry name" value="HIS_KIN"/>
    <property type="match status" value="1"/>
</dbReference>
<dbReference type="Gene3D" id="3.30.565.10">
    <property type="entry name" value="Histidine kinase-like ATPase, C-terminal domain"/>
    <property type="match status" value="1"/>
</dbReference>
<evidence type="ECO:0000256" key="2">
    <source>
        <dbReference type="ARBA" id="ARBA00012438"/>
    </source>
</evidence>
<feature type="modified residue" description="4-aspartylphosphate" evidence="4">
    <location>
        <position position="400"/>
    </location>
</feature>
<dbReference type="SUPFAM" id="SSF47384">
    <property type="entry name" value="Homodimeric domain of signal transducing histidine kinase"/>
    <property type="match status" value="1"/>
</dbReference>
<evidence type="ECO:0000256" key="1">
    <source>
        <dbReference type="ARBA" id="ARBA00000085"/>
    </source>
</evidence>
<evidence type="ECO:0000313" key="7">
    <source>
        <dbReference type="EMBL" id="MCB5408742.1"/>
    </source>
</evidence>
<accession>A0ABS8CH86</accession>
<dbReference type="SUPFAM" id="SSF47226">
    <property type="entry name" value="Histidine-containing phosphotransfer domain, HPT domain"/>
    <property type="match status" value="1"/>
</dbReference>
<protein>
    <recommendedName>
        <fullName evidence="2">histidine kinase</fullName>
        <ecNumber evidence="2">2.7.13.3</ecNumber>
    </recommendedName>
</protein>
<dbReference type="SMART" id="SM00448">
    <property type="entry name" value="REC"/>
    <property type="match status" value="1"/>
</dbReference>
<dbReference type="InterPro" id="IPR005467">
    <property type="entry name" value="His_kinase_dom"/>
</dbReference>
<comment type="catalytic activity">
    <reaction evidence="1">
        <text>ATP + protein L-histidine = ADP + protein N-phospho-L-histidine.</text>
        <dbReference type="EC" id="2.7.13.3"/>
    </reaction>
</comment>
<dbReference type="PANTHER" id="PTHR45339:SF6">
    <property type="entry name" value="SENSORY HISTIDINE PROTEIN KINASE"/>
    <property type="match status" value="1"/>
</dbReference>
<organism evidence="7 8">
    <name type="scientific">Pseudogemmobacter faecipullorum</name>
    <dbReference type="NCBI Taxonomy" id="2755041"/>
    <lineage>
        <taxon>Bacteria</taxon>
        <taxon>Pseudomonadati</taxon>
        <taxon>Pseudomonadota</taxon>
        <taxon>Alphaproteobacteria</taxon>
        <taxon>Rhodobacterales</taxon>
        <taxon>Paracoccaceae</taxon>
        <taxon>Pseudogemmobacter</taxon>
    </lineage>
</organism>
<dbReference type="PROSITE" id="PS50110">
    <property type="entry name" value="RESPONSE_REGULATORY"/>
    <property type="match status" value="1"/>
</dbReference>
<evidence type="ECO:0000259" key="5">
    <source>
        <dbReference type="PROSITE" id="PS50109"/>
    </source>
</evidence>
<feature type="domain" description="Response regulatory" evidence="6">
    <location>
        <begin position="349"/>
        <end position="468"/>
    </location>
</feature>
<dbReference type="EC" id="2.7.13.3" evidence="2"/>
<dbReference type="InterPro" id="IPR001789">
    <property type="entry name" value="Sig_transdc_resp-reg_receiver"/>
</dbReference>
<sequence>MAQLQEILASILATDSRGTIAFTPSGRLILANAGVGAVLVARWHNFGSSEAWPSACAQARERGSAEVRLESGEQGELHAILAENGAARFYLLRLTGPDHGDPHHRLGERLAEMAHDLRAPLQSLIIAADGLGNETGDGREAEIGALARLALDQVRNLLETLRMEEVSADFEPEDVFDLTGLVADMAKLVGPICRRSGNSIVTELPAEASWHRGAPHLIRAILQNLITNANRFNMNGPVTVRLKLEPTEGGRDKLVTLEIEDTGPGLSEAERQLVLAPRRGMRPAGAGEGYGLGLGIVARAVSRLRGTLEVGPGRETGTLFRIRFPLTIAAAPQNTGSELQGQISLSGLHILVVEDNPVNLAILLRALSDAGAEAEGVVNGSDALQRVLGHPGRFDVVLLDVTLPDIDGIEVARQIRAGEAEGEHLLIVGLTAHVGAVVHGSGLAAGMDHILIKPVRPSELRIALRDVKQGARPKQQVPQRMQSPEMMLDHALVLELSEEMGHAAALGFMRKALEEARAVLQSAEEGMESPALRAKIHSAIGSSGLTGLSGLEYALRHLQVSVRGGETDREALDLTAQMIGNTAIRIEQWAAEG</sequence>
<proteinExistence type="predicted"/>
<dbReference type="Gene3D" id="3.40.50.2300">
    <property type="match status" value="1"/>
</dbReference>
<dbReference type="InterPro" id="IPR011006">
    <property type="entry name" value="CheY-like_superfamily"/>
</dbReference>
<reference evidence="7 8" key="1">
    <citation type="submission" date="2020-07" db="EMBL/GenBank/DDBJ databases">
        <title>Pseudogemmobacter sp. nov., isolated from poultry manure in Taiwan.</title>
        <authorList>
            <person name="Lin S.-Y."/>
            <person name="Tang Y.-S."/>
            <person name="Young C.-C."/>
        </authorList>
    </citation>
    <scope>NUCLEOTIDE SEQUENCE [LARGE SCALE GENOMIC DNA]</scope>
    <source>
        <strain evidence="7 8">CC-YST710</strain>
    </source>
</reference>
<name>A0ABS8CH86_9RHOB</name>
<dbReference type="CDD" id="cd00075">
    <property type="entry name" value="HATPase"/>
    <property type="match status" value="1"/>
</dbReference>
<dbReference type="PRINTS" id="PR00344">
    <property type="entry name" value="BCTRLSENSOR"/>
</dbReference>
<dbReference type="SMART" id="SM00387">
    <property type="entry name" value="HATPase_c"/>
    <property type="match status" value="1"/>
</dbReference>
<dbReference type="Pfam" id="PF02518">
    <property type="entry name" value="HATPase_c"/>
    <property type="match status" value="1"/>
</dbReference>
<dbReference type="Pfam" id="PF00072">
    <property type="entry name" value="Response_reg"/>
    <property type="match status" value="1"/>
</dbReference>
<evidence type="ECO:0000256" key="4">
    <source>
        <dbReference type="PROSITE-ProRule" id="PRU00169"/>
    </source>
</evidence>
<dbReference type="EMBL" id="JACDXX010000001">
    <property type="protein sequence ID" value="MCB5408742.1"/>
    <property type="molecule type" value="Genomic_DNA"/>
</dbReference>
<keyword evidence="8" id="KW-1185">Reference proteome</keyword>
<evidence type="ECO:0000313" key="8">
    <source>
        <dbReference type="Proteomes" id="UP001198571"/>
    </source>
</evidence>
<dbReference type="InterPro" id="IPR004358">
    <property type="entry name" value="Sig_transdc_His_kin-like_C"/>
</dbReference>
<evidence type="ECO:0000259" key="6">
    <source>
        <dbReference type="PROSITE" id="PS50110"/>
    </source>
</evidence>
<dbReference type="Proteomes" id="UP001198571">
    <property type="component" value="Unassembled WGS sequence"/>
</dbReference>
<dbReference type="InterPro" id="IPR036097">
    <property type="entry name" value="HisK_dim/P_sf"/>
</dbReference>
<dbReference type="PANTHER" id="PTHR45339">
    <property type="entry name" value="HYBRID SIGNAL TRANSDUCTION HISTIDINE KINASE J"/>
    <property type="match status" value="1"/>
</dbReference>
<dbReference type="CDD" id="cd17546">
    <property type="entry name" value="REC_hyHK_CKI1_RcsC-like"/>
    <property type="match status" value="1"/>
</dbReference>
<dbReference type="InterPro" id="IPR036890">
    <property type="entry name" value="HATPase_C_sf"/>
</dbReference>
<dbReference type="RefSeq" id="WP_226933643.1">
    <property type="nucleotide sequence ID" value="NZ_JACDXX010000001.1"/>
</dbReference>
<feature type="domain" description="Histidine kinase" evidence="5">
    <location>
        <begin position="112"/>
        <end position="328"/>
    </location>
</feature>
<keyword evidence="3 4" id="KW-0597">Phosphoprotein</keyword>
<gene>
    <name evidence="7" type="ORF">H0485_01800</name>
</gene>
<evidence type="ECO:0000256" key="3">
    <source>
        <dbReference type="ARBA" id="ARBA00022553"/>
    </source>
</evidence>
<dbReference type="InterPro" id="IPR036641">
    <property type="entry name" value="HPT_dom_sf"/>
</dbReference>
<dbReference type="InterPro" id="IPR003594">
    <property type="entry name" value="HATPase_dom"/>
</dbReference>
<dbReference type="SUPFAM" id="SSF55874">
    <property type="entry name" value="ATPase domain of HSP90 chaperone/DNA topoisomerase II/histidine kinase"/>
    <property type="match status" value="1"/>
</dbReference>
<comment type="caution">
    <text evidence="7">The sequence shown here is derived from an EMBL/GenBank/DDBJ whole genome shotgun (WGS) entry which is preliminary data.</text>
</comment>